<evidence type="ECO:0000313" key="1">
    <source>
        <dbReference type="EMBL" id="KAJ5358149.1"/>
    </source>
</evidence>
<sequence>MPVLQVDLQCLTSKRKRTVGRFKLRPSPAQHEQLSVLQSRQSTAVTEHQSAAQSASAALEDVLSRVNQSLPVRRSDIVRCRNSLQATVHTASRVESTTEAVASHQNTMKEHVDNLRARFAREPASMVSSLSPVRFRKSRIDSTAAFFLFSRFLHSSSLYLTSHTMLDIEDRSEPLPWHREWPDILISRSYV</sequence>
<dbReference type="Proteomes" id="UP001148299">
    <property type="component" value="Unassembled WGS sequence"/>
</dbReference>
<gene>
    <name evidence="1" type="ORF">N7541_005307</name>
</gene>
<comment type="caution">
    <text evidence="1">The sequence shown here is derived from an EMBL/GenBank/DDBJ whole genome shotgun (WGS) entry which is preliminary data.</text>
</comment>
<protein>
    <submittedName>
        <fullName evidence="1">Uncharacterized protein</fullName>
    </submittedName>
</protein>
<organism evidence="1 2">
    <name type="scientific">Penicillium brevicompactum</name>
    <dbReference type="NCBI Taxonomy" id="5074"/>
    <lineage>
        <taxon>Eukaryota</taxon>
        <taxon>Fungi</taxon>
        <taxon>Dikarya</taxon>
        <taxon>Ascomycota</taxon>
        <taxon>Pezizomycotina</taxon>
        <taxon>Eurotiomycetes</taxon>
        <taxon>Eurotiomycetidae</taxon>
        <taxon>Eurotiales</taxon>
        <taxon>Aspergillaceae</taxon>
        <taxon>Penicillium</taxon>
    </lineage>
</organism>
<name>A0A9W9UVI5_PENBR</name>
<proteinExistence type="predicted"/>
<dbReference type="AlphaFoldDB" id="A0A9W9UVI5"/>
<dbReference type="EMBL" id="JAPZBR010000003">
    <property type="protein sequence ID" value="KAJ5358149.1"/>
    <property type="molecule type" value="Genomic_DNA"/>
</dbReference>
<evidence type="ECO:0000313" key="2">
    <source>
        <dbReference type="Proteomes" id="UP001148299"/>
    </source>
</evidence>
<reference evidence="1" key="1">
    <citation type="submission" date="2022-12" db="EMBL/GenBank/DDBJ databases">
        <authorList>
            <person name="Petersen C."/>
        </authorList>
    </citation>
    <scope>NUCLEOTIDE SEQUENCE</scope>
    <source>
        <strain evidence="1">IBT 35675</strain>
    </source>
</reference>
<keyword evidence="2" id="KW-1185">Reference proteome</keyword>
<accession>A0A9W9UVI5</accession>
<reference evidence="1" key="2">
    <citation type="journal article" date="2023" name="IMA Fungus">
        <title>Comparative genomic study of the Penicillium genus elucidates a diverse pangenome and 15 lateral gene transfer events.</title>
        <authorList>
            <person name="Petersen C."/>
            <person name="Sorensen T."/>
            <person name="Nielsen M.R."/>
            <person name="Sondergaard T.E."/>
            <person name="Sorensen J.L."/>
            <person name="Fitzpatrick D.A."/>
            <person name="Frisvad J.C."/>
            <person name="Nielsen K.L."/>
        </authorList>
    </citation>
    <scope>NUCLEOTIDE SEQUENCE</scope>
    <source>
        <strain evidence="1">IBT 35675</strain>
    </source>
</reference>